<evidence type="ECO:0000256" key="4">
    <source>
        <dbReference type="ARBA" id="ARBA00022771"/>
    </source>
</evidence>
<keyword evidence="4 9" id="KW-0863">Zinc-finger</keyword>
<keyword evidence="2" id="KW-0479">Metal-binding</keyword>
<dbReference type="GO" id="GO:0005634">
    <property type="term" value="C:nucleus"/>
    <property type="evidence" value="ECO:0007669"/>
    <property type="project" value="UniProtKB-SubCell"/>
</dbReference>
<evidence type="ECO:0000256" key="6">
    <source>
        <dbReference type="ARBA" id="ARBA00023125"/>
    </source>
</evidence>
<dbReference type="PROSITE" id="PS50157">
    <property type="entry name" value="ZINC_FINGER_C2H2_2"/>
    <property type="match status" value="2"/>
</dbReference>
<dbReference type="EMBL" id="GDQN01006216">
    <property type="protein sequence ID" value="JAT84838.1"/>
    <property type="molecule type" value="Transcribed_RNA"/>
</dbReference>
<organism evidence="11">
    <name type="scientific">Pectinophora gossypiella</name>
    <name type="common">Cotton pink bollworm</name>
    <name type="synonym">Depressaria gossypiella</name>
    <dbReference type="NCBI Taxonomy" id="13191"/>
    <lineage>
        <taxon>Eukaryota</taxon>
        <taxon>Metazoa</taxon>
        <taxon>Ecdysozoa</taxon>
        <taxon>Arthropoda</taxon>
        <taxon>Hexapoda</taxon>
        <taxon>Insecta</taxon>
        <taxon>Pterygota</taxon>
        <taxon>Neoptera</taxon>
        <taxon>Endopterygota</taxon>
        <taxon>Lepidoptera</taxon>
        <taxon>Glossata</taxon>
        <taxon>Ditrysia</taxon>
        <taxon>Gelechioidea</taxon>
        <taxon>Gelechiidae</taxon>
        <taxon>Apatetrinae</taxon>
        <taxon>Pectinophora</taxon>
    </lineage>
</organism>
<keyword evidence="7" id="KW-0539">Nucleus</keyword>
<comment type="similarity">
    <text evidence="8">Belongs to the snail C2H2-type zinc-finger protein family.</text>
</comment>
<keyword evidence="6" id="KW-0238">DNA-binding</keyword>
<keyword evidence="5" id="KW-0862">Zinc</keyword>
<proteinExistence type="inferred from homology"/>
<feature type="non-terminal residue" evidence="11">
    <location>
        <position position="369"/>
    </location>
</feature>
<dbReference type="AlphaFoldDB" id="A0A1E1WCX9"/>
<dbReference type="Gene3D" id="3.30.160.60">
    <property type="entry name" value="Classic Zinc Finger"/>
    <property type="match status" value="2"/>
</dbReference>
<feature type="domain" description="C2H2-type" evidence="10">
    <location>
        <begin position="173"/>
        <end position="203"/>
    </location>
</feature>
<reference evidence="11" key="1">
    <citation type="submission" date="2015-09" db="EMBL/GenBank/DDBJ databases">
        <title>De novo assembly of Pectinophora gossypiella (Pink Bollworm) gut transcriptome.</title>
        <authorList>
            <person name="Tassone E.E."/>
        </authorList>
    </citation>
    <scope>NUCLEOTIDE SEQUENCE</scope>
</reference>
<protein>
    <recommendedName>
        <fullName evidence="10">C2H2-type domain-containing protein</fullName>
    </recommendedName>
</protein>
<keyword evidence="3" id="KW-0677">Repeat</keyword>
<dbReference type="GO" id="GO:0000981">
    <property type="term" value="F:DNA-binding transcription factor activity, RNA polymerase II-specific"/>
    <property type="evidence" value="ECO:0007669"/>
    <property type="project" value="TreeGrafter"/>
</dbReference>
<evidence type="ECO:0000256" key="7">
    <source>
        <dbReference type="ARBA" id="ARBA00023242"/>
    </source>
</evidence>
<dbReference type="InterPro" id="IPR036236">
    <property type="entry name" value="Znf_C2H2_sf"/>
</dbReference>
<dbReference type="SUPFAM" id="SSF57667">
    <property type="entry name" value="beta-beta-alpha zinc fingers"/>
    <property type="match status" value="1"/>
</dbReference>
<dbReference type="GO" id="GO:0000978">
    <property type="term" value="F:RNA polymerase II cis-regulatory region sequence-specific DNA binding"/>
    <property type="evidence" value="ECO:0007669"/>
    <property type="project" value="TreeGrafter"/>
</dbReference>
<dbReference type="OrthoDB" id="7285826at2759"/>
<dbReference type="PANTHER" id="PTHR24388">
    <property type="entry name" value="ZINC FINGER PROTEIN"/>
    <property type="match status" value="1"/>
</dbReference>
<evidence type="ECO:0000259" key="10">
    <source>
        <dbReference type="PROSITE" id="PS50157"/>
    </source>
</evidence>
<gene>
    <name evidence="11" type="ORF">g.7810</name>
</gene>
<feature type="non-terminal residue" evidence="11">
    <location>
        <position position="1"/>
    </location>
</feature>
<name>A0A1E1WCX9_PECGO</name>
<accession>A0A1E1WCX9</accession>
<dbReference type="SMART" id="SM00355">
    <property type="entry name" value="ZnF_C2H2"/>
    <property type="match status" value="6"/>
</dbReference>
<evidence type="ECO:0000256" key="8">
    <source>
        <dbReference type="ARBA" id="ARBA00037948"/>
    </source>
</evidence>
<dbReference type="PANTHER" id="PTHR24388:SF54">
    <property type="entry name" value="PROTEIN ESCARGOT"/>
    <property type="match status" value="1"/>
</dbReference>
<sequence length="369" mass="42409">EKGLSCSSIFQCNICFANFIRLYQLTEHIHTTTPHESPNFTCKHCGLRFLNSATLCRHIEYHHKFMKLKRDAVCVLQYYDEGKLLFLGPPNTDSTEDAEPTRSNDVDVANASTDVEIDTDIDVCNDSVNSVDCDDEQTTPKNAVDKTTKKKYRSHHPDVLSKIDLGLYNRNIYKCSVCSLHFIRQRGLLSHHSKRFGHTEVKHKDKCEICGLTFTELSLPSHVYIHHDQFKFTREELNIIDDIELDAKGGANETTKGDINKLYHCEICSTNFVLRDTFLKHSTSCKNTIAKSKCDICGLLFSKATLLKHRRIHHIENNFAYKDFLILNLNFEEINLREEDLTNTQQNNVENVAEDEMKELTEKVSTLNT</sequence>
<feature type="domain" description="C2H2-type" evidence="10">
    <location>
        <begin position="40"/>
        <end position="62"/>
    </location>
</feature>
<evidence type="ECO:0000313" key="11">
    <source>
        <dbReference type="EMBL" id="JAT84838.1"/>
    </source>
</evidence>
<evidence type="ECO:0000256" key="5">
    <source>
        <dbReference type="ARBA" id="ARBA00022833"/>
    </source>
</evidence>
<evidence type="ECO:0000256" key="9">
    <source>
        <dbReference type="PROSITE-ProRule" id="PRU00042"/>
    </source>
</evidence>
<evidence type="ECO:0000256" key="3">
    <source>
        <dbReference type="ARBA" id="ARBA00022737"/>
    </source>
</evidence>
<dbReference type="GO" id="GO:0008270">
    <property type="term" value="F:zinc ion binding"/>
    <property type="evidence" value="ECO:0007669"/>
    <property type="project" value="UniProtKB-KW"/>
</dbReference>
<comment type="subcellular location">
    <subcellularLocation>
        <location evidence="1">Nucleus</location>
    </subcellularLocation>
</comment>
<dbReference type="InterPro" id="IPR050527">
    <property type="entry name" value="Snail/Krueppel_Znf"/>
</dbReference>
<evidence type="ECO:0000256" key="1">
    <source>
        <dbReference type="ARBA" id="ARBA00004123"/>
    </source>
</evidence>
<evidence type="ECO:0000256" key="2">
    <source>
        <dbReference type="ARBA" id="ARBA00022723"/>
    </source>
</evidence>
<dbReference type="InterPro" id="IPR013087">
    <property type="entry name" value="Znf_C2H2_type"/>
</dbReference>